<name>A0A0L1JS74_9RHOB</name>
<comment type="caution">
    <text evidence="4">The sequence shown here is derived from an EMBL/GenBank/DDBJ whole genome shotgun (WGS) entry which is preliminary data.</text>
</comment>
<sequence>MFNSIKIIASVLFLGLIGLPAWAAGLKATLSATEIAEGDQVVLSLSADLATGAGQPDLSVLETDFRVLGTTSGTQATIINGRRQDSRTWQVTLMPKREGQIVIPPIEAGAVSSEPLRLSVLDAASLPPAVRASRPSVTVSVEGDTLYAHQEVPLTVRARLPAGTRGAQISAPESTDVLLNQVGEDRTTRQPDGTVLLERKYFMRPQREGTISLDPFTVVASVADQTPSGRIGQSPFGRDPFAGFFQNAPFGRDPFGSMFARTRNVTAVSEPLVLQVNATPGGASGWALPAKGVELREIWQPDPPVFEVGAAVTRKIQVVALGAHGEQIPDIDMPAIDGARVYFEGSDTRSVPTRDGTAAMREFTWSIVPTTGGELALPEIGVDWFDVTRQEKDRAVVAAQRFDVEGPIVTAAISSGRENASATQARNREDLLPDRTLTFALVAAAIIVGLLVLAIAVRVVSVRRAARVAGAVKPRTKPADDLSARRRSALGRASRAAKAGDDSGVHRAAMDWIRASGLSVEAVHVRLPDIGRHLDALEASMFSSQGGEVDLRGLVADMQHADRMLDSGSNRTAQALPPLYPAET</sequence>
<feature type="region of interest" description="Disordered" evidence="1">
    <location>
        <begin position="473"/>
        <end position="502"/>
    </location>
</feature>
<evidence type="ECO:0000313" key="4">
    <source>
        <dbReference type="EMBL" id="KNG94600.1"/>
    </source>
</evidence>
<proteinExistence type="predicted"/>
<keyword evidence="2" id="KW-0472">Membrane</keyword>
<evidence type="ECO:0000256" key="3">
    <source>
        <dbReference type="SAM" id="SignalP"/>
    </source>
</evidence>
<evidence type="ECO:0000313" key="5">
    <source>
        <dbReference type="Proteomes" id="UP000036938"/>
    </source>
</evidence>
<dbReference type="InterPro" id="IPR025738">
    <property type="entry name" value="BatD"/>
</dbReference>
<evidence type="ECO:0008006" key="6">
    <source>
        <dbReference type="Google" id="ProtNLM"/>
    </source>
</evidence>
<organism evidence="4 5">
    <name type="scientific">Pseudaestuariivita atlantica</name>
    <dbReference type="NCBI Taxonomy" id="1317121"/>
    <lineage>
        <taxon>Bacteria</taxon>
        <taxon>Pseudomonadati</taxon>
        <taxon>Pseudomonadota</taxon>
        <taxon>Alphaproteobacteria</taxon>
        <taxon>Rhodobacterales</taxon>
        <taxon>Paracoccaceae</taxon>
        <taxon>Pseudaestuariivita</taxon>
    </lineage>
</organism>
<dbReference type="Proteomes" id="UP000036938">
    <property type="component" value="Unassembled WGS sequence"/>
</dbReference>
<keyword evidence="3" id="KW-0732">Signal</keyword>
<feature type="transmembrane region" description="Helical" evidence="2">
    <location>
        <begin position="437"/>
        <end position="457"/>
    </location>
</feature>
<evidence type="ECO:0000256" key="1">
    <source>
        <dbReference type="SAM" id="MobiDB-lite"/>
    </source>
</evidence>
<dbReference type="AlphaFoldDB" id="A0A0L1JS74"/>
<keyword evidence="2" id="KW-0812">Transmembrane</keyword>
<dbReference type="Pfam" id="PF13584">
    <property type="entry name" value="BatD"/>
    <property type="match status" value="1"/>
</dbReference>
<feature type="chain" id="PRO_5005554210" description="Protein BatD" evidence="3">
    <location>
        <begin position="24"/>
        <end position="584"/>
    </location>
</feature>
<protein>
    <recommendedName>
        <fullName evidence="6">Protein BatD</fullName>
    </recommendedName>
</protein>
<feature type="signal peptide" evidence="3">
    <location>
        <begin position="1"/>
        <end position="23"/>
    </location>
</feature>
<keyword evidence="2" id="KW-1133">Transmembrane helix</keyword>
<evidence type="ECO:0000256" key="2">
    <source>
        <dbReference type="SAM" id="Phobius"/>
    </source>
</evidence>
<dbReference type="PANTHER" id="PTHR40940:SF1">
    <property type="entry name" value="PROTEIN BATD"/>
    <property type="match status" value="1"/>
</dbReference>
<gene>
    <name evidence="4" type="ORF">ATO11_04135</name>
</gene>
<dbReference type="RefSeq" id="WP_050529573.1">
    <property type="nucleotide sequence ID" value="NZ_AQQZ01000002.1"/>
</dbReference>
<reference evidence="4 5" key="1">
    <citation type="journal article" date="2015" name="Int. J. Syst. Evol. Microbiol.">
        <title>Aestuariivita atlantica sp. nov., isolated from deep sea sediment of the Atlantic Ocean.</title>
        <authorList>
            <person name="Li G."/>
            <person name="Lai Q."/>
            <person name="Du Y."/>
            <person name="Liu X."/>
            <person name="Sun F."/>
            <person name="Shao Z."/>
        </authorList>
    </citation>
    <scope>NUCLEOTIDE SEQUENCE [LARGE SCALE GENOMIC DNA]</scope>
    <source>
        <strain evidence="4 5">22II-S11-z3</strain>
    </source>
</reference>
<dbReference type="STRING" id="1317121.ATO11_04135"/>
<keyword evidence="5" id="KW-1185">Reference proteome</keyword>
<dbReference type="PANTHER" id="PTHR40940">
    <property type="entry name" value="PROTEIN BATD-RELATED"/>
    <property type="match status" value="1"/>
</dbReference>
<dbReference type="EMBL" id="AQQZ01000002">
    <property type="protein sequence ID" value="KNG94600.1"/>
    <property type="molecule type" value="Genomic_DNA"/>
</dbReference>
<accession>A0A0L1JS74</accession>